<feature type="transmembrane region" description="Helical" evidence="1">
    <location>
        <begin position="357"/>
        <end position="375"/>
    </location>
</feature>
<gene>
    <name evidence="2" type="ORF">LMG1861_02892</name>
</gene>
<keyword evidence="1" id="KW-0812">Transmembrane</keyword>
<feature type="transmembrane region" description="Helical" evidence="1">
    <location>
        <begin position="381"/>
        <end position="403"/>
    </location>
</feature>
<dbReference type="EMBL" id="CADILD010000002">
    <property type="protein sequence ID" value="CAB3873504.1"/>
    <property type="molecule type" value="Genomic_DNA"/>
</dbReference>
<organism evidence="2 3">
    <name type="scientific">Achromobacter piechaudii</name>
    <dbReference type="NCBI Taxonomy" id="72556"/>
    <lineage>
        <taxon>Bacteria</taxon>
        <taxon>Pseudomonadati</taxon>
        <taxon>Pseudomonadota</taxon>
        <taxon>Betaproteobacteria</taxon>
        <taxon>Burkholderiales</taxon>
        <taxon>Alcaligenaceae</taxon>
        <taxon>Achromobacter</taxon>
    </lineage>
</organism>
<evidence type="ECO:0000313" key="2">
    <source>
        <dbReference type="EMBL" id="CAB3873504.1"/>
    </source>
</evidence>
<feature type="transmembrane region" description="Helical" evidence="1">
    <location>
        <begin position="81"/>
        <end position="105"/>
    </location>
</feature>
<reference evidence="2 3" key="1">
    <citation type="submission" date="2020-04" db="EMBL/GenBank/DDBJ databases">
        <authorList>
            <person name="De Canck E."/>
        </authorList>
    </citation>
    <scope>NUCLEOTIDE SEQUENCE [LARGE SCALE GENOMIC DNA]</scope>
    <source>
        <strain evidence="2 3">LMG 1861</strain>
    </source>
</reference>
<evidence type="ECO:0000313" key="3">
    <source>
        <dbReference type="Proteomes" id="UP000494105"/>
    </source>
</evidence>
<dbReference type="AlphaFoldDB" id="A0A6S7D0S4"/>
<feature type="transmembrane region" description="Helical" evidence="1">
    <location>
        <begin position="169"/>
        <end position="192"/>
    </location>
</feature>
<feature type="transmembrane region" description="Helical" evidence="1">
    <location>
        <begin position="18"/>
        <end position="36"/>
    </location>
</feature>
<dbReference type="RefSeq" id="WP_175128748.1">
    <property type="nucleotide sequence ID" value="NZ_CADILD010000002.1"/>
</dbReference>
<feature type="transmembrane region" description="Helical" evidence="1">
    <location>
        <begin position="219"/>
        <end position="238"/>
    </location>
</feature>
<feature type="transmembrane region" description="Helical" evidence="1">
    <location>
        <begin position="48"/>
        <end position="69"/>
    </location>
</feature>
<name>A0A6S7D0S4_9BURK</name>
<feature type="transmembrane region" description="Helical" evidence="1">
    <location>
        <begin position="141"/>
        <end position="163"/>
    </location>
</feature>
<evidence type="ECO:0000256" key="1">
    <source>
        <dbReference type="SAM" id="Phobius"/>
    </source>
</evidence>
<keyword evidence="1" id="KW-1133">Transmembrane helix</keyword>
<accession>A0A6S7D0S4</accession>
<feature type="transmembrane region" description="Helical" evidence="1">
    <location>
        <begin position="111"/>
        <end position="129"/>
    </location>
</feature>
<feature type="transmembrane region" description="Helical" evidence="1">
    <location>
        <begin position="286"/>
        <end position="309"/>
    </location>
</feature>
<feature type="transmembrane region" description="Helical" evidence="1">
    <location>
        <begin position="244"/>
        <end position="265"/>
    </location>
</feature>
<dbReference type="Proteomes" id="UP000494105">
    <property type="component" value="Unassembled WGS sequence"/>
</dbReference>
<evidence type="ECO:0008006" key="4">
    <source>
        <dbReference type="Google" id="ProtNLM"/>
    </source>
</evidence>
<feature type="transmembrane region" description="Helical" evidence="1">
    <location>
        <begin position="321"/>
        <end position="345"/>
    </location>
</feature>
<sequence length="419" mass="44903">MNYWEVIRQSLIISGSRLVALSMVTLDLMILGRLALDETADFALAVQFSQIYVVLALGLTVGVNIAFNLRKSHSRTVARSVAGYAVFTGFLLFLMSLVMGFSVTMSKNAQLSYFVLALGIVPTTLYIALCAMIEASGGASWVFKLTIGAAIANAALDLALVHLGLCSPAVAVALATTIVRLLLLSFVIYGCLRIYRISIAPIFDGVEWKDLFSYGRTEALVGLIFTGGVSFLFAYANARGNDAALALLAIGINFLNIASVIYIGMTRAVANVASALTHRISTDLKGLAIFGLAYVLGTTAVLYAASPVLSWLYLGTVSPELLAIFVIAIWVVAFDGAAMLFITLLRLLDWRAGPPMLRLALIVIGVPLAMVWFDPLAMQPVFAGLLMGNIVAALLAGMLLLYAARQRARKDLHTVADHQ</sequence>
<proteinExistence type="predicted"/>
<protein>
    <recommendedName>
        <fullName evidence="4">Multidrug resistance protein NorM</fullName>
    </recommendedName>
</protein>
<keyword evidence="1" id="KW-0472">Membrane</keyword>